<dbReference type="AlphaFoldDB" id="A0A381SC46"/>
<dbReference type="EMBL" id="UINC01002919">
    <property type="protein sequence ID" value="SVA01596.1"/>
    <property type="molecule type" value="Genomic_DNA"/>
</dbReference>
<dbReference type="NCBIfam" id="NF008528">
    <property type="entry name" value="PRK11463.1-2"/>
    <property type="match status" value="1"/>
</dbReference>
<dbReference type="Pfam" id="PF04186">
    <property type="entry name" value="FxsA"/>
    <property type="match status" value="1"/>
</dbReference>
<sequence length="168" mass="17796">VLLVLFLIFVVTPIVELAVIVQVAGSTGVMNTIGLLVLVSLVGAWLVRREGLGILRRAQAELAKGRMPGRELVDGLLVLLAGALMLTPGFVTDAVGLALLLPPVRAVLRLVATRRLSRSVDAGRTRWTFGMRSERGGFTTGPSGGPILDADSWEDGADGHRRLPPNGD</sequence>
<proteinExistence type="predicted"/>
<evidence type="ECO:0000313" key="3">
    <source>
        <dbReference type="EMBL" id="SVA01596.1"/>
    </source>
</evidence>
<accession>A0A381SC46</accession>
<evidence type="ECO:0000256" key="1">
    <source>
        <dbReference type="SAM" id="MobiDB-lite"/>
    </source>
</evidence>
<dbReference type="PANTHER" id="PTHR35335:SF1">
    <property type="entry name" value="UPF0716 PROTEIN FXSA"/>
    <property type="match status" value="1"/>
</dbReference>
<feature type="transmembrane region" description="Helical" evidence="2">
    <location>
        <begin position="27"/>
        <end position="47"/>
    </location>
</feature>
<keyword evidence="2" id="KW-0472">Membrane</keyword>
<feature type="transmembrane region" description="Helical" evidence="2">
    <location>
        <begin position="76"/>
        <end position="101"/>
    </location>
</feature>
<organism evidence="3">
    <name type="scientific">marine metagenome</name>
    <dbReference type="NCBI Taxonomy" id="408172"/>
    <lineage>
        <taxon>unclassified sequences</taxon>
        <taxon>metagenomes</taxon>
        <taxon>ecological metagenomes</taxon>
    </lineage>
</organism>
<evidence type="ECO:0000256" key="2">
    <source>
        <dbReference type="SAM" id="Phobius"/>
    </source>
</evidence>
<protein>
    <recommendedName>
        <fullName evidence="4">FxsA cytoplasmic membrane protein</fullName>
    </recommendedName>
</protein>
<gene>
    <name evidence="3" type="ORF">METZ01_LOCUS54450</name>
</gene>
<evidence type="ECO:0008006" key="4">
    <source>
        <dbReference type="Google" id="ProtNLM"/>
    </source>
</evidence>
<keyword evidence="2" id="KW-1133">Transmembrane helix</keyword>
<feature type="non-terminal residue" evidence="3">
    <location>
        <position position="1"/>
    </location>
</feature>
<dbReference type="InterPro" id="IPR007313">
    <property type="entry name" value="FxsA"/>
</dbReference>
<feature type="region of interest" description="Disordered" evidence="1">
    <location>
        <begin position="133"/>
        <end position="168"/>
    </location>
</feature>
<dbReference type="PANTHER" id="PTHR35335">
    <property type="entry name" value="UPF0716 PROTEIN FXSA"/>
    <property type="match status" value="1"/>
</dbReference>
<reference evidence="3" key="1">
    <citation type="submission" date="2018-05" db="EMBL/GenBank/DDBJ databases">
        <authorList>
            <person name="Lanie J.A."/>
            <person name="Ng W.-L."/>
            <person name="Kazmierczak K.M."/>
            <person name="Andrzejewski T.M."/>
            <person name="Davidsen T.M."/>
            <person name="Wayne K.J."/>
            <person name="Tettelin H."/>
            <person name="Glass J.I."/>
            <person name="Rusch D."/>
            <person name="Podicherti R."/>
            <person name="Tsui H.-C.T."/>
            <person name="Winkler M.E."/>
        </authorList>
    </citation>
    <scope>NUCLEOTIDE SEQUENCE</scope>
</reference>
<name>A0A381SC46_9ZZZZ</name>
<keyword evidence="2" id="KW-0812">Transmembrane</keyword>
<dbReference type="GO" id="GO:0016020">
    <property type="term" value="C:membrane"/>
    <property type="evidence" value="ECO:0007669"/>
    <property type="project" value="InterPro"/>
</dbReference>